<feature type="region of interest" description="Disordered" evidence="1">
    <location>
        <begin position="1"/>
        <end position="64"/>
    </location>
</feature>
<gene>
    <name evidence="2" type="ORF">EYF80_012805</name>
</gene>
<protein>
    <submittedName>
        <fullName evidence="2">Uncharacterized protein</fullName>
    </submittedName>
</protein>
<comment type="caution">
    <text evidence="2">The sequence shown here is derived from an EMBL/GenBank/DDBJ whole genome shotgun (WGS) entry which is preliminary data.</text>
</comment>
<dbReference type="AlphaFoldDB" id="A0A4Z2IG23"/>
<evidence type="ECO:0000256" key="1">
    <source>
        <dbReference type="SAM" id="MobiDB-lite"/>
    </source>
</evidence>
<keyword evidence="3" id="KW-1185">Reference proteome</keyword>
<reference evidence="2 3" key="1">
    <citation type="submission" date="2019-03" db="EMBL/GenBank/DDBJ databases">
        <title>First draft genome of Liparis tanakae, snailfish: a comprehensive survey of snailfish specific genes.</title>
        <authorList>
            <person name="Kim W."/>
            <person name="Song I."/>
            <person name="Jeong J.-H."/>
            <person name="Kim D."/>
            <person name="Kim S."/>
            <person name="Ryu S."/>
            <person name="Song J.Y."/>
            <person name="Lee S.K."/>
        </authorList>
    </citation>
    <scope>NUCLEOTIDE SEQUENCE [LARGE SCALE GENOMIC DNA]</scope>
    <source>
        <tissue evidence="2">Muscle</tissue>
    </source>
</reference>
<evidence type="ECO:0000313" key="2">
    <source>
        <dbReference type="EMBL" id="TNN76959.1"/>
    </source>
</evidence>
<accession>A0A4Z2IG23</accession>
<organism evidence="2 3">
    <name type="scientific">Liparis tanakae</name>
    <name type="common">Tanaka's snailfish</name>
    <dbReference type="NCBI Taxonomy" id="230148"/>
    <lineage>
        <taxon>Eukaryota</taxon>
        <taxon>Metazoa</taxon>
        <taxon>Chordata</taxon>
        <taxon>Craniata</taxon>
        <taxon>Vertebrata</taxon>
        <taxon>Euteleostomi</taxon>
        <taxon>Actinopterygii</taxon>
        <taxon>Neopterygii</taxon>
        <taxon>Teleostei</taxon>
        <taxon>Neoteleostei</taxon>
        <taxon>Acanthomorphata</taxon>
        <taxon>Eupercaria</taxon>
        <taxon>Perciformes</taxon>
        <taxon>Cottioidei</taxon>
        <taxon>Cottales</taxon>
        <taxon>Liparidae</taxon>
        <taxon>Liparis</taxon>
    </lineage>
</organism>
<dbReference type="Proteomes" id="UP000314294">
    <property type="component" value="Unassembled WGS sequence"/>
</dbReference>
<dbReference type="EMBL" id="SRLO01000088">
    <property type="protein sequence ID" value="TNN76959.1"/>
    <property type="molecule type" value="Genomic_DNA"/>
</dbReference>
<name>A0A4Z2IG23_9TELE</name>
<evidence type="ECO:0000313" key="3">
    <source>
        <dbReference type="Proteomes" id="UP000314294"/>
    </source>
</evidence>
<proteinExistence type="predicted"/>
<sequence length="202" mass="22053">MHIPPKTNKVSDTDQAPVCAPDPAFVRPPRHSANCDQEAASLITRRDKQSAATPVGPTMDSTSYSDCGVGRVGEWIQMENMGIGNADDEQNALEQALMFQGRGIFFTQRFMKAGAMQHPGDLPASPCILTRTWPRSRENITQKTTRMHSHEAKSHEQSSAEQVWMLADRGLRGRGVLPGGEAAARFSRQEANSGVGLLGHDK</sequence>